<evidence type="ECO:0000313" key="8">
    <source>
        <dbReference type="EMBL" id="KAF2096365.1"/>
    </source>
</evidence>
<dbReference type="Pfam" id="PF03105">
    <property type="entry name" value="SPX"/>
    <property type="match status" value="1"/>
</dbReference>
<dbReference type="InterPro" id="IPR004331">
    <property type="entry name" value="SPX_dom"/>
</dbReference>
<dbReference type="GO" id="GO:0008270">
    <property type="term" value="F:zinc ion binding"/>
    <property type="evidence" value="ECO:0007669"/>
    <property type="project" value="UniProtKB-KW"/>
</dbReference>
<keyword evidence="9" id="KW-1185">Reference proteome</keyword>
<evidence type="ECO:0000256" key="4">
    <source>
        <dbReference type="PROSITE-ProRule" id="PRU00175"/>
    </source>
</evidence>
<keyword evidence="3" id="KW-0862">Zinc</keyword>
<feature type="region of interest" description="Disordered" evidence="5">
    <location>
        <begin position="138"/>
        <end position="163"/>
    </location>
</feature>
<keyword evidence="1" id="KW-0479">Metal-binding</keyword>
<dbReference type="InterPro" id="IPR013083">
    <property type="entry name" value="Znf_RING/FYVE/PHD"/>
</dbReference>
<evidence type="ECO:0000256" key="1">
    <source>
        <dbReference type="ARBA" id="ARBA00022723"/>
    </source>
</evidence>
<accession>A0A9P4I7D1</accession>
<evidence type="ECO:0000256" key="3">
    <source>
        <dbReference type="ARBA" id="ARBA00022833"/>
    </source>
</evidence>
<dbReference type="EMBL" id="ML978129">
    <property type="protein sequence ID" value="KAF2096365.1"/>
    <property type="molecule type" value="Genomic_DNA"/>
</dbReference>
<dbReference type="InterPro" id="IPR001841">
    <property type="entry name" value="Znf_RING"/>
</dbReference>
<evidence type="ECO:0000259" key="7">
    <source>
        <dbReference type="PROSITE" id="PS51382"/>
    </source>
</evidence>
<dbReference type="InterPro" id="IPR017907">
    <property type="entry name" value="Znf_RING_CS"/>
</dbReference>
<evidence type="ECO:0000256" key="5">
    <source>
        <dbReference type="SAM" id="MobiDB-lite"/>
    </source>
</evidence>
<evidence type="ECO:0000256" key="2">
    <source>
        <dbReference type="ARBA" id="ARBA00022771"/>
    </source>
</evidence>
<protein>
    <submittedName>
        <fullName evidence="8">RING-14 protein-like protein</fullName>
    </submittedName>
</protein>
<dbReference type="PANTHER" id="PTHR23327:SF51">
    <property type="entry name" value="TRANSCRIPTIONAL REGULATOR OF YEAST FORM ADHERENCE 3"/>
    <property type="match status" value="1"/>
</dbReference>
<evidence type="ECO:0000259" key="6">
    <source>
        <dbReference type="PROSITE" id="PS50089"/>
    </source>
</evidence>
<reference evidence="8" key="1">
    <citation type="journal article" date="2020" name="Stud. Mycol.">
        <title>101 Dothideomycetes genomes: a test case for predicting lifestyles and emergence of pathogens.</title>
        <authorList>
            <person name="Haridas S."/>
            <person name="Albert R."/>
            <person name="Binder M."/>
            <person name="Bloem J."/>
            <person name="Labutti K."/>
            <person name="Salamov A."/>
            <person name="Andreopoulos B."/>
            <person name="Baker S."/>
            <person name="Barry K."/>
            <person name="Bills G."/>
            <person name="Bluhm B."/>
            <person name="Cannon C."/>
            <person name="Castanera R."/>
            <person name="Culley D."/>
            <person name="Daum C."/>
            <person name="Ezra D."/>
            <person name="Gonzalez J."/>
            <person name="Henrissat B."/>
            <person name="Kuo A."/>
            <person name="Liang C."/>
            <person name="Lipzen A."/>
            <person name="Lutzoni F."/>
            <person name="Magnuson J."/>
            <person name="Mondo S."/>
            <person name="Nolan M."/>
            <person name="Ohm R."/>
            <person name="Pangilinan J."/>
            <person name="Park H.-J."/>
            <person name="Ramirez L."/>
            <person name="Alfaro M."/>
            <person name="Sun H."/>
            <person name="Tritt A."/>
            <person name="Yoshinaga Y."/>
            <person name="Zwiers L.-H."/>
            <person name="Turgeon B."/>
            <person name="Goodwin S."/>
            <person name="Spatafora J."/>
            <person name="Crous P."/>
            <person name="Grigoriev I."/>
        </authorList>
    </citation>
    <scope>NUCLEOTIDE SEQUENCE</scope>
    <source>
        <strain evidence="8">CBS 133067</strain>
    </source>
</reference>
<dbReference type="PANTHER" id="PTHR23327">
    <property type="entry name" value="RING FINGER PROTEIN 127"/>
    <property type="match status" value="1"/>
</dbReference>
<dbReference type="InterPro" id="IPR018957">
    <property type="entry name" value="Znf_C3HC4_RING-type"/>
</dbReference>
<dbReference type="SUPFAM" id="SSF57850">
    <property type="entry name" value="RING/U-box"/>
    <property type="match status" value="1"/>
</dbReference>
<proteinExistence type="predicted"/>
<dbReference type="Pfam" id="PF00097">
    <property type="entry name" value="zf-C3HC4"/>
    <property type="match status" value="1"/>
</dbReference>
<dbReference type="PROSITE" id="PS50089">
    <property type="entry name" value="ZF_RING_2"/>
    <property type="match status" value="1"/>
</dbReference>
<dbReference type="Proteomes" id="UP000799772">
    <property type="component" value="Unassembled WGS sequence"/>
</dbReference>
<dbReference type="Gene3D" id="3.30.40.10">
    <property type="entry name" value="Zinc/RING finger domain, C3HC4 (zinc finger)"/>
    <property type="match status" value="1"/>
</dbReference>
<sequence length="462" mass="52903">MKFARTFKQHLLEDGFPEHWVESAISYRKLKKCIKKVEEELSEIGLDADTLSLLLKTAEKNQGAGSDTEDQEEKPFQYVLSPKGSRGQNEEKSYPTKFQPKLLFMIDEATGEPLHAKLSPETKQYLHQLALSENITDIRITDEQDDPKANPTDRKNSLASTNSRSYRTVEVPLISDSQFFGTLQSELSGLATIQKEEEKKLSSEVEDLSNVVSKMTKPKDSKSKHDLQQWRRIFELYLDSRIFFSTSERDPWANNYERAAKGLGNFAAELQKQGLYDDFKSKEGALALHKFLNINSELLQGLKFQEINNMATMKILKKFDKRTALGATSNAALIFQQTPIPASLARAVCAEISNHLLATVPQLDDYLCPVCFSIAWRPVRLQCQHVFCIRCLIVMQRDKQDHCPLCRKKVVMEADSDNLDDSMSRFLKKYFPEEVKKKQKENERAAGRDTYGELYDEKCRVM</sequence>
<dbReference type="AlphaFoldDB" id="A0A9P4I7D1"/>
<feature type="domain" description="RING-type" evidence="6">
    <location>
        <begin position="368"/>
        <end position="407"/>
    </location>
</feature>
<comment type="caution">
    <text evidence="8">The sequence shown here is derived from an EMBL/GenBank/DDBJ whole genome shotgun (WGS) entry which is preliminary data.</text>
</comment>
<dbReference type="PROSITE" id="PS00518">
    <property type="entry name" value="ZF_RING_1"/>
    <property type="match status" value="1"/>
</dbReference>
<evidence type="ECO:0000313" key="9">
    <source>
        <dbReference type="Proteomes" id="UP000799772"/>
    </source>
</evidence>
<dbReference type="CDD" id="cd23137">
    <property type="entry name" value="RING-HC_TRY3-like"/>
    <property type="match status" value="1"/>
</dbReference>
<keyword evidence="2 4" id="KW-0863">Zinc-finger</keyword>
<dbReference type="OrthoDB" id="5588846at2759"/>
<dbReference type="PROSITE" id="PS51382">
    <property type="entry name" value="SPX"/>
    <property type="match status" value="1"/>
</dbReference>
<feature type="region of interest" description="Disordered" evidence="5">
    <location>
        <begin position="62"/>
        <end position="94"/>
    </location>
</feature>
<name>A0A9P4I7D1_9PEZI</name>
<feature type="compositionally biased region" description="Basic and acidic residues" evidence="5">
    <location>
        <begin position="139"/>
        <end position="156"/>
    </location>
</feature>
<gene>
    <name evidence="8" type="ORF">NA57DRAFT_77970</name>
</gene>
<organism evidence="8 9">
    <name type="scientific">Rhizodiscina lignyota</name>
    <dbReference type="NCBI Taxonomy" id="1504668"/>
    <lineage>
        <taxon>Eukaryota</taxon>
        <taxon>Fungi</taxon>
        <taxon>Dikarya</taxon>
        <taxon>Ascomycota</taxon>
        <taxon>Pezizomycotina</taxon>
        <taxon>Dothideomycetes</taxon>
        <taxon>Pleosporomycetidae</taxon>
        <taxon>Aulographales</taxon>
        <taxon>Rhizodiscinaceae</taxon>
        <taxon>Rhizodiscina</taxon>
    </lineage>
</organism>
<feature type="domain" description="SPX" evidence="7">
    <location>
        <begin position="1"/>
        <end position="333"/>
    </location>
</feature>
<dbReference type="SMART" id="SM00184">
    <property type="entry name" value="RING"/>
    <property type="match status" value="1"/>
</dbReference>